<dbReference type="InterPro" id="IPR015422">
    <property type="entry name" value="PyrdxlP-dep_Trfase_small"/>
</dbReference>
<protein>
    <recommendedName>
        <fullName evidence="7">Histidinol-phosphate aminotransferase</fullName>
        <ecNumber evidence="7">2.6.1.9</ecNumber>
    </recommendedName>
    <alternativeName>
        <fullName evidence="7">Imidazole acetol-phosphate transaminase</fullName>
    </alternativeName>
</protein>
<dbReference type="Pfam" id="PF00155">
    <property type="entry name" value="Aminotran_1_2"/>
    <property type="match status" value="1"/>
</dbReference>
<feature type="modified residue" description="N6-(pyridoxal phosphate)lysine" evidence="7">
    <location>
        <position position="223"/>
    </location>
</feature>
<proteinExistence type="inferred from homology"/>
<dbReference type="HAMAP" id="MF_01023">
    <property type="entry name" value="HisC_aminotrans_2"/>
    <property type="match status" value="1"/>
</dbReference>
<dbReference type="NCBIfam" id="TIGR01141">
    <property type="entry name" value="hisC"/>
    <property type="match status" value="1"/>
</dbReference>
<evidence type="ECO:0000256" key="5">
    <source>
        <dbReference type="ARBA" id="ARBA00022898"/>
    </source>
</evidence>
<keyword evidence="4 7" id="KW-0808">Transferase</keyword>
<evidence type="ECO:0000259" key="8">
    <source>
        <dbReference type="Pfam" id="PF00155"/>
    </source>
</evidence>
<keyword evidence="10" id="KW-1185">Reference proteome</keyword>
<dbReference type="EC" id="2.6.1.9" evidence="7"/>
<dbReference type="eggNOG" id="COG0079">
    <property type="taxonomic scope" value="Bacteria"/>
</dbReference>
<dbReference type="PANTHER" id="PTHR43643:SF3">
    <property type="entry name" value="HISTIDINOL-PHOSPHATE AMINOTRANSFERASE"/>
    <property type="match status" value="1"/>
</dbReference>
<dbReference type="Proteomes" id="UP000006299">
    <property type="component" value="Chromosome"/>
</dbReference>
<evidence type="ECO:0000313" key="10">
    <source>
        <dbReference type="Proteomes" id="UP000006299"/>
    </source>
</evidence>
<keyword evidence="7" id="KW-0028">Amino-acid biosynthesis</keyword>
<comment type="similarity">
    <text evidence="7">Belongs to the class-II pyridoxal-phosphate-dependent aminotransferase family. Histidinol-phosphate aminotransferase subfamily.</text>
</comment>
<name>K0D996_LEUCJ</name>
<evidence type="ECO:0000256" key="2">
    <source>
        <dbReference type="ARBA" id="ARBA00011738"/>
    </source>
</evidence>
<dbReference type="InterPro" id="IPR015424">
    <property type="entry name" value="PyrdxlP-dep_Trfase"/>
</dbReference>
<gene>
    <name evidence="7" type="primary">hisC</name>
    <name evidence="9" type="ordered locus">C270_02300</name>
</gene>
<keyword evidence="3 7" id="KW-0032">Aminotransferase</keyword>
<dbReference type="GO" id="GO:0030170">
    <property type="term" value="F:pyridoxal phosphate binding"/>
    <property type="evidence" value="ECO:0007669"/>
    <property type="project" value="InterPro"/>
</dbReference>
<dbReference type="CDD" id="cd00609">
    <property type="entry name" value="AAT_like"/>
    <property type="match status" value="1"/>
</dbReference>
<evidence type="ECO:0000313" key="9">
    <source>
        <dbReference type="EMBL" id="AFT81373.1"/>
    </source>
</evidence>
<dbReference type="STRING" id="1229758.C270_02300"/>
<evidence type="ECO:0000256" key="7">
    <source>
        <dbReference type="HAMAP-Rule" id="MF_01023"/>
    </source>
</evidence>
<dbReference type="KEGG" id="lcn:C270_02300"/>
<evidence type="ECO:0000256" key="6">
    <source>
        <dbReference type="ARBA" id="ARBA00023102"/>
    </source>
</evidence>
<evidence type="ECO:0000256" key="4">
    <source>
        <dbReference type="ARBA" id="ARBA00022679"/>
    </source>
</evidence>
<dbReference type="GO" id="GO:0004400">
    <property type="term" value="F:histidinol-phosphate transaminase activity"/>
    <property type="evidence" value="ECO:0007669"/>
    <property type="project" value="UniProtKB-UniRule"/>
</dbReference>
<dbReference type="EMBL" id="CP003851">
    <property type="protein sequence ID" value="AFT81373.1"/>
    <property type="molecule type" value="Genomic_DNA"/>
</dbReference>
<accession>K0D996</accession>
<keyword evidence="5 7" id="KW-0663">Pyridoxal phosphate</keyword>
<evidence type="ECO:0000256" key="3">
    <source>
        <dbReference type="ARBA" id="ARBA00022576"/>
    </source>
</evidence>
<dbReference type="InterPro" id="IPR004839">
    <property type="entry name" value="Aminotransferase_I/II_large"/>
</dbReference>
<dbReference type="PANTHER" id="PTHR43643">
    <property type="entry name" value="HISTIDINOL-PHOSPHATE AMINOTRANSFERASE 2"/>
    <property type="match status" value="1"/>
</dbReference>
<comment type="catalytic activity">
    <reaction evidence="7">
        <text>L-histidinol phosphate + 2-oxoglutarate = 3-(imidazol-4-yl)-2-oxopropyl phosphate + L-glutamate</text>
        <dbReference type="Rhea" id="RHEA:23744"/>
        <dbReference type="ChEBI" id="CHEBI:16810"/>
        <dbReference type="ChEBI" id="CHEBI:29985"/>
        <dbReference type="ChEBI" id="CHEBI:57766"/>
        <dbReference type="ChEBI" id="CHEBI:57980"/>
        <dbReference type="EC" id="2.6.1.9"/>
    </reaction>
</comment>
<comment type="pathway">
    <text evidence="7">Amino-acid biosynthesis; L-histidine biosynthesis; L-histidine from 5-phospho-alpha-D-ribose 1-diphosphate: step 7/9.</text>
</comment>
<dbReference type="Gene3D" id="3.40.640.10">
    <property type="entry name" value="Type I PLP-dependent aspartate aminotransferase-like (Major domain)"/>
    <property type="match status" value="1"/>
</dbReference>
<dbReference type="InterPro" id="IPR005861">
    <property type="entry name" value="HisP_aminotrans"/>
</dbReference>
<organism evidence="9 10">
    <name type="scientific">Leuconostoc carnosum (strain JB16)</name>
    <dbReference type="NCBI Taxonomy" id="1229758"/>
    <lineage>
        <taxon>Bacteria</taxon>
        <taxon>Bacillati</taxon>
        <taxon>Bacillota</taxon>
        <taxon>Bacilli</taxon>
        <taxon>Lactobacillales</taxon>
        <taxon>Lactobacillaceae</taxon>
        <taxon>Leuconostoc</taxon>
    </lineage>
</organism>
<comment type="subunit">
    <text evidence="2 7">Homodimer.</text>
</comment>
<reference evidence="9 10" key="1">
    <citation type="journal article" date="2012" name="J. Bacteriol.">
        <title>Complete genome sequence of Leuconostoc carnosum strain JB16, isolated from Kimchi.</title>
        <authorList>
            <person name="Jung J.Y."/>
            <person name="Lee S.H."/>
            <person name="Jeon C.O."/>
        </authorList>
    </citation>
    <scope>NUCLEOTIDE SEQUENCE [LARGE SCALE GENOMIC DNA]</scope>
    <source>
        <strain evidence="9 10">JB16</strain>
    </source>
</reference>
<dbReference type="SUPFAM" id="SSF53383">
    <property type="entry name" value="PLP-dependent transferases"/>
    <property type="match status" value="1"/>
</dbReference>
<comment type="cofactor">
    <cofactor evidence="1 7">
        <name>pyridoxal 5'-phosphate</name>
        <dbReference type="ChEBI" id="CHEBI:597326"/>
    </cofactor>
</comment>
<dbReference type="AlphaFoldDB" id="K0D996"/>
<sequence length="357" mass="39481">MMKESIKNLAAYEAEIPAEVVKAKYGLQHLARLSANESVYGPSPKVAQAIKATSDDILGYYPDGQATLLRQAVAELDDVDPENLVFGVGADELIQLLTRTILTPGTNMIVPDPTFGEYALHAQIEQAETKKVPVNVKSGHVDFKAMLAAVDDKTAMVWLANPNNPTGVFEPVADILAFLDKLPKSVVLVVDEAYYNFADESDATVAQYVKDYANLVVLRTLSKAYGLANLRVGYGIMTDPLYPVMQAVRLPYNLNTYQIIGGTAAVKDQAYLSEVVAKVQSERIKFQKFLHHNDVTFYDSQTNFIWIKVGDTKKVGAYLLSKGYQVNDRLNKEWIRIALGTPEDNEGMRQALLDVIE</sequence>
<dbReference type="HOGENOM" id="CLU_017584_3_3_9"/>
<dbReference type="GO" id="GO:0000105">
    <property type="term" value="P:L-histidine biosynthetic process"/>
    <property type="evidence" value="ECO:0007669"/>
    <property type="project" value="UniProtKB-UniRule"/>
</dbReference>
<dbReference type="Gene3D" id="3.90.1150.10">
    <property type="entry name" value="Aspartate Aminotransferase, domain 1"/>
    <property type="match status" value="1"/>
</dbReference>
<evidence type="ECO:0000256" key="1">
    <source>
        <dbReference type="ARBA" id="ARBA00001933"/>
    </source>
</evidence>
<keyword evidence="6 7" id="KW-0368">Histidine biosynthesis</keyword>
<dbReference type="InterPro" id="IPR015421">
    <property type="entry name" value="PyrdxlP-dep_Trfase_major"/>
</dbReference>
<feature type="domain" description="Aminotransferase class I/classII large" evidence="8">
    <location>
        <begin position="32"/>
        <end position="348"/>
    </location>
</feature>
<dbReference type="InterPro" id="IPR050106">
    <property type="entry name" value="HistidinolP_aminotransfase"/>
</dbReference>
<dbReference type="UniPathway" id="UPA00031">
    <property type="reaction ID" value="UER00012"/>
</dbReference>
<dbReference type="PATRIC" id="fig|1229758.3.peg.460"/>